<keyword evidence="6" id="KW-0540">Nuclease</keyword>
<keyword evidence="6" id="KW-0255">Endonuclease</keyword>
<comment type="similarity">
    <text evidence="1">Belongs to the type-I restriction system S methylase family.</text>
</comment>
<evidence type="ECO:0000313" key="6">
    <source>
        <dbReference type="EMBL" id="MDM8267265.1"/>
    </source>
</evidence>
<feature type="domain" description="Type I restriction modification DNA specificity" evidence="5">
    <location>
        <begin position="102"/>
        <end position="240"/>
    </location>
</feature>
<dbReference type="Gene3D" id="3.90.220.20">
    <property type="entry name" value="DNA methylase specificity domains"/>
    <property type="match status" value="2"/>
</dbReference>
<protein>
    <submittedName>
        <fullName evidence="6">Restriction endonuclease subunit S</fullName>
        <ecNumber evidence="6">3.1.21.-</ecNumber>
    </submittedName>
</protein>
<dbReference type="Proteomes" id="UP001529343">
    <property type="component" value="Unassembled WGS sequence"/>
</dbReference>
<proteinExistence type="inferred from homology"/>
<dbReference type="EC" id="3.1.21.-" evidence="6"/>
<feature type="domain" description="Type I restriction modification DNA specificity" evidence="5">
    <location>
        <begin position="385"/>
        <end position="498"/>
    </location>
</feature>
<name>A0ABT7UZY0_9LACO</name>
<gene>
    <name evidence="6" type="ORF">QUW44_09040</name>
</gene>
<dbReference type="Pfam" id="PF01420">
    <property type="entry name" value="Methylase_S"/>
    <property type="match status" value="2"/>
</dbReference>
<dbReference type="GO" id="GO:0016787">
    <property type="term" value="F:hydrolase activity"/>
    <property type="evidence" value="ECO:0007669"/>
    <property type="project" value="UniProtKB-KW"/>
</dbReference>
<reference evidence="7" key="1">
    <citation type="submission" date="2023-06" db="EMBL/GenBank/DDBJ databases">
        <title>Identification and characterization of horizontal gene transfer across gut microbiota members of farm animals based on homology search.</title>
        <authorList>
            <person name="Zeman M."/>
            <person name="Kubasova T."/>
            <person name="Jahodarova E."/>
            <person name="Nykrynova M."/>
            <person name="Rychlik I."/>
        </authorList>
    </citation>
    <scope>NUCLEOTIDE SEQUENCE [LARGE SCALE GENOMIC DNA]</scope>
    <source>
        <strain evidence="7">161_Gplus</strain>
    </source>
</reference>
<comment type="subunit">
    <text evidence="4">The methyltransferase is composed of M and S polypeptides.</text>
</comment>
<comment type="caution">
    <text evidence="6">The sequence shown here is derived from an EMBL/GenBank/DDBJ whole genome shotgun (WGS) entry which is preliminary data.</text>
</comment>
<dbReference type="PANTHER" id="PTHR43140">
    <property type="entry name" value="TYPE-1 RESTRICTION ENZYME ECOKI SPECIFICITY PROTEIN"/>
    <property type="match status" value="1"/>
</dbReference>
<evidence type="ECO:0000256" key="4">
    <source>
        <dbReference type="ARBA" id="ARBA00038652"/>
    </source>
</evidence>
<dbReference type="InterPro" id="IPR000055">
    <property type="entry name" value="Restrct_endonuc_typeI_TRD"/>
</dbReference>
<dbReference type="InterPro" id="IPR051212">
    <property type="entry name" value="Type-I_RE_S_subunit"/>
</dbReference>
<evidence type="ECO:0000256" key="1">
    <source>
        <dbReference type="ARBA" id="ARBA00010923"/>
    </source>
</evidence>
<evidence type="ECO:0000256" key="2">
    <source>
        <dbReference type="ARBA" id="ARBA00022747"/>
    </source>
</evidence>
<evidence type="ECO:0000256" key="3">
    <source>
        <dbReference type="ARBA" id="ARBA00023125"/>
    </source>
</evidence>
<dbReference type="InterPro" id="IPR044946">
    <property type="entry name" value="Restrct_endonuc_typeI_TRD_sf"/>
</dbReference>
<keyword evidence="6" id="KW-0378">Hydrolase</keyword>
<evidence type="ECO:0000259" key="5">
    <source>
        <dbReference type="Pfam" id="PF01420"/>
    </source>
</evidence>
<evidence type="ECO:0000313" key="7">
    <source>
        <dbReference type="Proteomes" id="UP001529343"/>
    </source>
</evidence>
<sequence length="501" mass="57109">MTPEQLRASILQQAMEGKLVEQDPNDEPASVLLEKIAEEKARLIREKKIKRTKKLPEITDDEKPFEIPDSWEWAYVQDYSLVITDYVANGSFKTLRENTHKTKIDGYALFVRTQDLSNNFSTKIFIDKASYDFLDKSKLFGGEVILPNIGGSIGKVFRIPNMDIPMSLAPNSVMLKFMNMTTNRFFEFFIKSAYGKQLLDTIKGGSATPKFSKTELRESLLPVPPLAEQKRIVTKLDQLMPLVDKYAEAYDKLKKLDDGFNDKFKQSLLQYAMEGKLVKQDFNDISAINNLENARKELTTAMNNKKMRKEKYSYADTPSTYPKNWRAARLIELCKKKNGSIRRGPFGSAITKSMFVKKGTDTFKIYEQGNAINHTVQYGTYYMPNSEFSRLKSFEVHAGDIIISCAGTIGKTYILPDNMEKGIINQALMKLEIDESIIDKHFFLLAFKNVTKQLQENAKGSAIKNLASLKYLKNKVTFPLPPLAEQKRIVAKLDQLMAVIH</sequence>
<keyword evidence="3" id="KW-0238">DNA-binding</keyword>
<dbReference type="GO" id="GO:0004519">
    <property type="term" value="F:endonuclease activity"/>
    <property type="evidence" value="ECO:0007669"/>
    <property type="project" value="UniProtKB-KW"/>
</dbReference>
<dbReference type="PANTHER" id="PTHR43140:SF1">
    <property type="entry name" value="TYPE I RESTRICTION ENZYME ECOKI SPECIFICITY SUBUNIT"/>
    <property type="match status" value="1"/>
</dbReference>
<organism evidence="6 7">
    <name type="scientific">Limosilactobacillus pontis</name>
    <dbReference type="NCBI Taxonomy" id="35787"/>
    <lineage>
        <taxon>Bacteria</taxon>
        <taxon>Bacillati</taxon>
        <taxon>Bacillota</taxon>
        <taxon>Bacilli</taxon>
        <taxon>Lactobacillales</taxon>
        <taxon>Lactobacillaceae</taxon>
        <taxon>Limosilactobacillus</taxon>
    </lineage>
</organism>
<dbReference type="EMBL" id="JAUDDW010000048">
    <property type="protein sequence ID" value="MDM8267265.1"/>
    <property type="molecule type" value="Genomic_DNA"/>
</dbReference>
<accession>A0ABT7UZY0</accession>
<keyword evidence="2" id="KW-0680">Restriction system</keyword>
<keyword evidence="7" id="KW-1185">Reference proteome</keyword>
<dbReference type="SUPFAM" id="SSF116734">
    <property type="entry name" value="DNA methylase specificity domain"/>
    <property type="match status" value="2"/>
</dbReference>
<dbReference type="RefSeq" id="WP_289586622.1">
    <property type="nucleotide sequence ID" value="NZ_JAUDDW010000048.1"/>
</dbReference>